<dbReference type="Proteomes" id="UP000317933">
    <property type="component" value="Unassembled WGS sequence"/>
</dbReference>
<evidence type="ECO:0000313" key="2">
    <source>
        <dbReference type="Proteomes" id="UP000317933"/>
    </source>
</evidence>
<dbReference type="RefSeq" id="WP_140668096.1">
    <property type="nucleotide sequence ID" value="NZ_RCZE01000006.1"/>
</dbReference>
<proteinExistence type="predicted"/>
<dbReference type="EMBL" id="RCZE01000006">
    <property type="protein sequence ID" value="TPG77355.1"/>
    <property type="molecule type" value="Genomic_DNA"/>
</dbReference>
<protein>
    <submittedName>
        <fullName evidence="1">Uncharacterized protein</fullName>
    </submittedName>
</protein>
<sequence length="87" mass="9686">MSRREGHERNDPLAALNLPQALGSQALRLLGAIEQARTKTEAWRAADRAEGFTLGVETLRALNPADIEALYMAFDQALQLRLLELEQ</sequence>
<organism evidence="1 2">
    <name type="scientific">Pseudomonas arsenicoxydans</name>
    <dbReference type="NCBI Taxonomy" id="702115"/>
    <lineage>
        <taxon>Bacteria</taxon>
        <taxon>Pseudomonadati</taxon>
        <taxon>Pseudomonadota</taxon>
        <taxon>Gammaproteobacteria</taxon>
        <taxon>Pseudomonadales</taxon>
        <taxon>Pseudomonadaceae</taxon>
        <taxon>Pseudomonas</taxon>
    </lineage>
</organism>
<name>A0A502HTW9_9PSED</name>
<gene>
    <name evidence="1" type="ORF">EAH78_14250</name>
</gene>
<dbReference type="AlphaFoldDB" id="A0A502HTW9"/>
<reference evidence="1 2" key="1">
    <citation type="journal article" date="2019" name="Environ. Microbiol.">
        <title>Species interactions and distinct microbial communities in high Arctic permafrost affected cryosols are associated with the CH4 and CO2 gas fluxes.</title>
        <authorList>
            <person name="Altshuler I."/>
            <person name="Hamel J."/>
            <person name="Turney S."/>
            <person name="Magnuson E."/>
            <person name="Levesque R."/>
            <person name="Greer C."/>
            <person name="Whyte L.G."/>
        </authorList>
    </citation>
    <scope>NUCLEOTIDE SEQUENCE [LARGE SCALE GENOMIC DNA]</scope>
    <source>
        <strain evidence="1 2">E3</strain>
    </source>
</reference>
<accession>A0A502HTW9</accession>
<evidence type="ECO:0000313" key="1">
    <source>
        <dbReference type="EMBL" id="TPG77355.1"/>
    </source>
</evidence>
<comment type="caution">
    <text evidence="1">The sequence shown here is derived from an EMBL/GenBank/DDBJ whole genome shotgun (WGS) entry which is preliminary data.</text>
</comment>